<dbReference type="PANTHER" id="PTHR41287:SF1">
    <property type="entry name" value="PROTEIN YMFN"/>
    <property type="match status" value="1"/>
</dbReference>
<evidence type="ECO:0000313" key="2">
    <source>
        <dbReference type="EMBL" id="UGS26332.1"/>
    </source>
</evidence>
<dbReference type="Proteomes" id="UP001199642">
    <property type="component" value="Chromosome"/>
</dbReference>
<gene>
    <name evidence="2" type="ORF">K8F61_17150</name>
</gene>
<dbReference type="RefSeq" id="WP_231820050.1">
    <property type="nucleotide sequence ID" value="NZ_CP082781.1"/>
</dbReference>
<reference evidence="2 3" key="1">
    <citation type="submission" date="2023-01" db="EMBL/GenBank/DDBJ databases">
        <title>Characterization of estradiol degrading bacteria Microbacterium sp. MZT7 and reveal degrading genes through genome analysis.</title>
        <authorList>
            <person name="Hao P."/>
            <person name="Gao Y."/>
        </authorList>
    </citation>
    <scope>NUCLEOTIDE SEQUENCE [LARGE SCALE GENOMIC DNA]</scope>
    <source>
        <strain evidence="2 3">MZT7</strain>
    </source>
</reference>
<sequence>MATATRGRSSRRSGAAAPRRSTRGPGPAYLEAVGGPTRADSFRRRVGCTEPRIFTPPKRELTPETSRGFDCIQFAEEILEIELLPWQKSLLIRALELNEDGTYRFKTVLLLVARQNGKSTLMQVLSLWRMYADGAPLVIGTAQSLDIAEEQWMGAVEIAESIPELAELIEHVDRTNGKKALRLNTGERYKVAAASRRGGRGLSGDLVLLDELREHQNWQAWSAVTKTTMARRLAQVWAASNAGDLASIVLRHLRSLAHRALDWPDGQDGMVELPPDLGDGDDDSLGIFEWSAAPDRDVWDRDGWCEANPSLGYTIDVRSISAAASTDPEWVFRTEVLCQFVNMAGLGPFPAGSWAASLDTRADRTARGVGRDLLRPACYGIDMSHDRTMVHVAIAYWDTEGRPRVEIAASRTGPDWLIPWLTSKDRRVKPEHLALQRRGAPISSLWEALDDAGLDPYPWEGSQLAGWHGVFFDLLRSSVAEHDPLVRLTHGGQPVLDVPANSATVKALGDGWVIDRKASPTDPSALIAAIAAVGLLMTNPSPTYESAYESGGLLVLD</sequence>
<dbReference type="EMBL" id="CP082781">
    <property type="protein sequence ID" value="UGS26332.1"/>
    <property type="molecule type" value="Genomic_DNA"/>
</dbReference>
<evidence type="ECO:0000313" key="3">
    <source>
        <dbReference type="Proteomes" id="UP001199642"/>
    </source>
</evidence>
<dbReference type="Gene3D" id="3.40.50.300">
    <property type="entry name" value="P-loop containing nucleotide triphosphate hydrolases"/>
    <property type="match status" value="1"/>
</dbReference>
<dbReference type="InterPro" id="IPR005021">
    <property type="entry name" value="Terminase_largesu-like"/>
</dbReference>
<evidence type="ECO:0008006" key="4">
    <source>
        <dbReference type="Google" id="ProtNLM"/>
    </source>
</evidence>
<evidence type="ECO:0000256" key="1">
    <source>
        <dbReference type="SAM" id="MobiDB-lite"/>
    </source>
</evidence>
<feature type="compositionally biased region" description="Low complexity" evidence="1">
    <location>
        <begin position="1"/>
        <end position="28"/>
    </location>
</feature>
<proteinExistence type="predicted"/>
<keyword evidence="3" id="KW-1185">Reference proteome</keyword>
<name>A0ABY3RV52_9MICO</name>
<feature type="region of interest" description="Disordered" evidence="1">
    <location>
        <begin position="1"/>
        <end position="34"/>
    </location>
</feature>
<dbReference type="PANTHER" id="PTHR41287">
    <property type="match status" value="1"/>
</dbReference>
<protein>
    <recommendedName>
        <fullName evidence="4">Terminase</fullName>
    </recommendedName>
</protein>
<dbReference type="InterPro" id="IPR027417">
    <property type="entry name" value="P-loop_NTPase"/>
</dbReference>
<accession>A0ABY3RV52</accession>
<organism evidence="2 3">
    <name type="scientific">Microbacterium resistens</name>
    <dbReference type="NCBI Taxonomy" id="156977"/>
    <lineage>
        <taxon>Bacteria</taxon>
        <taxon>Bacillati</taxon>
        <taxon>Actinomycetota</taxon>
        <taxon>Actinomycetes</taxon>
        <taxon>Micrococcales</taxon>
        <taxon>Microbacteriaceae</taxon>
        <taxon>Microbacterium</taxon>
    </lineage>
</organism>